<dbReference type="AlphaFoldDB" id="Q6IJT7"/>
<evidence type="ECO:0000313" key="1">
    <source>
        <dbReference type="EMBL" id="DAA04135.1"/>
    </source>
</evidence>
<reference evidence="1" key="1">
    <citation type="journal article" date="2003" name="Genome Biol.">
        <title>An integrated gene annotation and transcriptional profiling approach towards the full gene content of the Drosophila genome.</title>
        <authorList>
            <person name="Hild M."/>
            <person name="Beckmann B."/>
            <person name="Haas S.A."/>
            <person name="Koch B."/>
            <person name="Solovyev V."/>
            <person name="Busold C."/>
            <person name="Fellenberg K."/>
            <person name="Boutros M."/>
            <person name="Vingron M."/>
            <person name="Sauer F."/>
            <person name="Hoheisel J.D."/>
            <person name="Paro R."/>
        </authorList>
    </citation>
    <scope>NUCLEOTIDE SEQUENCE</scope>
</reference>
<organism evidence="1">
    <name type="scientific">Drosophila melanogaster</name>
    <name type="common">Fruit fly</name>
    <dbReference type="NCBI Taxonomy" id="7227"/>
    <lineage>
        <taxon>Eukaryota</taxon>
        <taxon>Metazoa</taxon>
        <taxon>Ecdysozoa</taxon>
        <taxon>Arthropoda</taxon>
        <taxon>Hexapoda</taxon>
        <taxon>Insecta</taxon>
        <taxon>Pterygota</taxon>
        <taxon>Neoptera</taxon>
        <taxon>Endopterygota</taxon>
        <taxon>Diptera</taxon>
        <taxon>Brachycera</taxon>
        <taxon>Muscomorpha</taxon>
        <taxon>Ephydroidea</taxon>
        <taxon>Drosophilidae</taxon>
        <taxon>Drosophila</taxon>
        <taxon>Sophophora</taxon>
    </lineage>
</organism>
<accession>Q6IJT7</accession>
<protein>
    <submittedName>
        <fullName evidence="1">HDC14238</fullName>
    </submittedName>
</protein>
<dbReference type="EMBL" id="BK002629">
    <property type="protein sequence ID" value="DAA04135.1"/>
    <property type="molecule type" value="Genomic_DNA"/>
</dbReference>
<sequence>MTYRTIKTGTAQKDQAAAEIQLPLLNQLKGQHFKWLKRTTRFGFCVEPLLAAASSLQLQLQLQLLFAACCCHGEVESSSCNGSQKRRATCHNYRDGTFSETP</sequence>
<name>Q6IJT7_DROME</name>
<proteinExistence type="predicted"/>
<gene>
    <name evidence="1" type="ORF">HDC14238</name>
</gene>